<dbReference type="InterPro" id="IPR032259">
    <property type="entry name" value="HIBYL-CoA-H"/>
</dbReference>
<reference evidence="13" key="1">
    <citation type="submission" date="2022-01" db="EMBL/GenBank/DDBJ databases">
        <authorList>
            <person name="King R."/>
        </authorList>
    </citation>
    <scope>NUCLEOTIDE SEQUENCE</scope>
</reference>
<dbReference type="InterPro" id="IPR029045">
    <property type="entry name" value="ClpP/crotonase-like_dom_sf"/>
</dbReference>
<organism evidence="13 14">
    <name type="scientific">Nezara viridula</name>
    <name type="common">Southern green stink bug</name>
    <name type="synonym">Cimex viridulus</name>
    <dbReference type="NCBI Taxonomy" id="85310"/>
    <lineage>
        <taxon>Eukaryota</taxon>
        <taxon>Metazoa</taxon>
        <taxon>Ecdysozoa</taxon>
        <taxon>Arthropoda</taxon>
        <taxon>Hexapoda</taxon>
        <taxon>Insecta</taxon>
        <taxon>Pterygota</taxon>
        <taxon>Neoptera</taxon>
        <taxon>Paraneoptera</taxon>
        <taxon>Hemiptera</taxon>
        <taxon>Heteroptera</taxon>
        <taxon>Panheteroptera</taxon>
        <taxon>Pentatomomorpha</taxon>
        <taxon>Pentatomoidea</taxon>
        <taxon>Pentatomidae</taxon>
        <taxon>Pentatominae</taxon>
        <taxon>Nezara</taxon>
    </lineage>
</organism>
<dbReference type="PANTHER" id="PTHR43176:SF3">
    <property type="entry name" value="3-HYDROXYISOBUTYRYL-COA HYDROLASE, MITOCHONDRIAL"/>
    <property type="match status" value="1"/>
</dbReference>
<evidence type="ECO:0000256" key="4">
    <source>
        <dbReference type="ARBA" id="ARBA00005254"/>
    </source>
</evidence>
<gene>
    <name evidence="13" type="ORF">NEZAVI_LOCUS14654</name>
</gene>
<dbReference type="EMBL" id="OV725083">
    <property type="protein sequence ID" value="CAH1406787.1"/>
    <property type="molecule type" value="Genomic_DNA"/>
</dbReference>
<evidence type="ECO:0000256" key="3">
    <source>
        <dbReference type="ARBA" id="ARBA00005109"/>
    </source>
</evidence>
<evidence type="ECO:0000256" key="1">
    <source>
        <dbReference type="ARBA" id="ARBA00001709"/>
    </source>
</evidence>
<evidence type="ECO:0000259" key="12">
    <source>
        <dbReference type="Pfam" id="PF16113"/>
    </source>
</evidence>
<evidence type="ECO:0000256" key="2">
    <source>
        <dbReference type="ARBA" id="ARBA00004173"/>
    </source>
</evidence>
<dbReference type="GO" id="GO:0005739">
    <property type="term" value="C:mitochondrion"/>
    <property type="evidence" value="ECO:0007669"/>
    <property type="project" value="UniProtKB-SubCell"/>
</dbReference>
<dbReference type="Gene3D" id="3.90.226.10">
    <property type="entry name" value="2-enoyl-CoA Hydratase, Chain A, domain 1"/>
    <property type="match status" value="1"/>
</dbReference>
<evidence type="ECO:0000256" key="10">
    <source>
        <dbReference type="ARBA" id="ARBA00024871"/>
    </source>
</evidence>
<evidence type="ECO:0000313" key="14">
    <source>
        <dbReference type="Proteomes" id="UP001152798"/>
    </source>
</evidence>
<feature type="domain" description="Enoyl-CoA hydratase/isomerase" evidence="12">
    <location>
        <begin position="39"/>
        <end position="365"/>
    </location>
</feature>
<dbReference type="Pfam" id="PF16113">
    <property type="entry name" value="ECH_2"/>
    <property type="match status" value="1"/>
</dbReference>
<dbReference type="NCBIfam" id="NF004127">
    <property type="entry name" value="PRK05617.1"/>
    <property type="match status" value="1"/>
</dbReference>
<evidence type="ECO:0000256" key="6">
    <source>
        <dbReference type="ARBA" id="ARBA00016714"/>
    </source>
</evidence>
<name>A0A9P0HSC9_NEZVI</name>
<comment type="function">
    <text evidence="10">Hydrolyzes 3-hydroxyisobutyryl-CoA (HIBYL-CoA), a saline catabolite. Has high activity toward isobutyryl-CoA. Could be an isobutyryl-CoA dehydrogenase that functions in valine catabolism. Also hydrolyzes 3-hydroxypropanoyl-CoA.</text>
</comment>
<comment type="catalytic activity">
    <reaction evidence="1">
        <text>3-hydroxy-2-methylpropanoyl-CoA + H2O = 3-hydroxy-2-methylpropanoate + CoA + H(+)</text>
        <dbReference type="Rhea" id="RHEA:20888"/>
        <dbReference type="ChEBI" id="CHEBI:11805"/>
        <dbReference type="ChEBI" id="CHEBI:15377"/>
        <dbReference type="ChEBI" id="CHEBI:15378"/>
        <dbReference type="ChEBI" id="CHEBI:57287"/>
        <dbReference type="ChEBI" id="CHEBI:57340"/>
        <dbReference type="EC" id="3.1.2.4"/>
    </reaction>
</comment>
<evidence type="ECO:0000256" key="9">
    <source>
        <dbReference type="ARBA" id="ARBA00023128"/>
    </source>
</evidence>
<dbReference type="PANTHER" id="PTHR43176">
    <property type="entry name" value="3-HYDROXYISOBUTYRYL-COA HYDROLASE-RELATED"/>
    <property type="match status" value="1"/>
</dbReference>
<protein>
    <recommendedName>
        <fullName evidence="6">3-hydroxyisobutyryl-CoA hydrolase, mitochondrial</fullName>
        <ecNumber evidence="5">3.1.2.4</ecNumber>
    </recommendedName>
    <alternativeName>
        <fullName evidence="11">3-hydroxyisobutyryl-coenzyme A hydrolase</fullName>
    </alternativeName>
</protein>
<dbReference type="GO" id="GO:0003860">
    <property type="term" value="F:3-hydroxyisobutyryl-CoA hydrolase activity"/>
    <property type="evidence" value="ECO:0007669"/>
    <property type="project" value="UniProtKB-EC"/>
</dbReference>
<keyword evidence="9" id="KW-0496">Mitochondrion</keyword>
<evidence type="ECO:0000256" key="8">
    <source>
        <dbReference type="ARBA" id="ARBA00022801"/>
    </source>
</evidence>
<accession>A0A9P0HSC9</accession>
<sequence length="376" mass="41479">MIVLKSSQFKKFLTLVKPKQRMFSTSETEEVLFETKNNCGVITLNKPKALNAINLGMVQLIGEQLEEWENTKSMVIIRGIGRAFCAGGDIKGATSGGPKNTIGGKMFFKTEYKMNHKIGTYKVPYIALLDGITMGGGVGLSVHGKYRIATENTLFAMPETAIGLFPDVGASHFLSRIPGNIGMFLALTGYRLKGAETLKIGFATHYCKSADIPELFVRLVATEGEVKAIEETLSKFSADTSSIPFSLQDHLDIIDNAFGLRQVEDIFNALNKSGSPWAKEIVNTMSKMSPTSLKISQQELIMGKSMDLRQCLQMEYRLASAALEGTISLDFYEGVRALLIDKDKSPKWKPEKIEEITESMILQCFAPVSTEDELDL</sequence>
<dbReference type="GO" id="GO:0006574">
    <property type="term" value="P:L-valine catabolic process"/>
    <property type="evidence" value="ECO:0007669"/>
    <property type="project" value="TreeGrafter"/>
</dbReference>
<evidence type="ECO:0000313" key="13">
    <source>
        <dbReference type="EMBL" id="CAH1406787.1"/>
    </source>
</evidence>
<proteinExistence type="inferred from homology"/>
<dbReference type="SUPFAM" id="SSF52096">
    <property type="entry name" value="ClpP/crotonase"/>
    <property type="match status" value="1"/>
</dbReference>
<dbReference type="FunFam" id="3.90.226.10:FF:000026">
    <property type="entry name" value="3-hydroxyisobutyryl-CoA hydrolase, mitochondrial"/>
    <property type="match status" value="1"/>
</dbReference>
<dbReference type="CDD" id="cd06558">
    <property type="entry name" value="crotonase-like"/>
    <property type="match status" value="1"/>
</dbReference>
<keyword evidence="7" id="KW-0101">Branched-chain amino acid catabolism</keyword>
<comment type="similarity">
    <text evidence="4">Belongs to the enoyl-CoA hydratase/isomerase family.</text>
</comment>
<dbReference type="InterPro" id="IPR045004">
    <property type="entry name" value="ECH_dom"/>
</dbReference>
<evidence type="ECO:0000256" key="7">
    <source>
        <dbReference type="ARBA" id="ARBA00022456"/>
    </source>
</evidence>
<evidence type="ECO:0000256" key="11">
    <source>
        <dbReference type="ARBA" id="ARBA00031181"/>
    </source>
</evidence>
<keyword evidence="14" id="KW-1185">Reference proteome</keyword>
<dbReference type="OrthoDB" id="1737613at2759"/>
<dbReference type="EC" id="3.1.2.4" evidence="5"/>
<dbReference type="Proteomes" id="UP001152798">
    <property type="component" value="Chromosome 7"/>
</dbReference>
<keyword evidence="8" id="KW-0378">Hydrolase</keyword>
<comment type="pathway">
    <text evidence="3">Amino-acid degradation; L-valine degradation.</text>
</comment>
<dbReference type="AlphaFoldDB" id="A0A9P0HSC9"/>
<evidence type="ECO:0000256" key="5">
    <source>
        <dbReference type="ARBA" id="ARBA00011915"/>
    </source>
</evidence>
<comment type="subcellular location">
    <subcellularLocation>
        <location evidence="2">Mitochondrion</location>
    </subcellularLocation>
</comment>